<dbReference type="InterPro" id="IPR014044">
    <property type="entry name" value="CAP_dom"/>
</dbReference>
<evidence type="ECO:0000256" key="1">
    <source>
        <dbReference type="SAM" id="MobiDB-lite"/>
    </source>
</evidence>
<feature type="domain" description="SCP" evidence="2">
    <location>
        <begin position="163"/>
        <end position="276"/>
    </location>
</feature>
<feature type="compositionally biased region" description="Basic residues" evidence="1">
    <location>
        <begin position="13"/>
        <end position="24"/>
    </location>
</feature>
<feature type="compositionally biased region" description="Basic and acidic residues" evidence="1">
    <location>
        <begin position="1"/>
        <end position="12"/>
    </location>
</feature>
<feature type="compositionally biased region" description="Low complexity" evidence="1">
    <location>
        <begin position="81"/>
        <end position="121"/>
    </location>
</feature>
<organism evidence="3 4">
    <name type="scientific">Mangrovihabitans endophyticus</name>
    <dbReference type="NCBI Taxonomy" id="1751298"/>
    <lineage>
        <taxon>Bacteria</taxon>
        <taxon>Bacillati</taxon>
        <taxon>Actinomycetota</taxon>
        <taxon>Actinomycetes</taxon>
        <taxon>Micromonosporales</taxon>
        <taxon>Micromonosporaceae</taxon>
        <taxon>Mangrovihabitans</taxon>
    </lineage>
</organism>
<gene>
    <name evidence="3" type="ORF">GCM10012284_51780</name>
</gene>
<sequence>MYRPAEPAERPGRRAHRPGRHRRTAPTPVALGLTVLGLLTALGAGATMLPASLTGPGSPAEDSASVIDELAPGAGGGVPGAGLPHDGTAPSGAPTTAGAAPSPATPAASSPAPSPSKSTSAKAKRSRSASAKPTRTVAAKSAPSPADGSAGKGLAAQETEVIRLVNEERDQAGCGAVTLDTRLRTAIRLHVEELGSHGDLYISHVSDDGRTFVDRAKEQGYDDPGGENVARGQRNAADVMTSWMNSEGHRANILNCDFTAIGAGVAKGVDGTLVWGQLFGRS</sequence>
<dbReference type="Pfam" id="PF00188">
    <property type="entry name" value="CAP"/>
    <property type="match status" value="1"/>
</dbReference>
<dbReference type="CDD" id="cd05379">
    <property type="entry name" value="CAP_bacterial"/>
    <property type="match status" value="1"/>
</dbReference>
<name>A0A8J3C529_9ACTN</name>
<feature type="region of interest" description="Disordered" evidence="1">
    <location>
        <begin position="1"/>
        <end position="28"/>
    </location>
</feature>
<proteinExistence type="predicted"/>
<comment type="caution">
    <text evidence="3">The sequence shown here is derived from an EMBL/GenBank/DDBJ whole genome shotgun (WGS) entry which is preliminary data.</text>
</comment>
<evidence type="ECO:0000313" key="4">
    <source>
        <dbReference type="Proteomes" id="UP000656042"/>
    </source>
</evidence>
<dbReference type="Gene3D" id="3.40.33.10">
    <property type="entry name" value="CAP"/>
    <property type="match status" value="1"/>
</dbReference>
<reference evidence="3" key="2">
    <citation type="submission" date="2020-09" db="EMBL/GenBank/DDBJ databases">
        <authorList>
            <person name="Sun Q."/>
            <person name="Zhou Y."/>
        </authorList>
    </citation>
    <scope>NUCLEOTIDE SEQUENCE</scope>
    <source>
        <strain evidence="3">CGMCC 4.7299</strain>
    </source>
</reference>
<dbReference type="EMBL" id="BMMX01000035">
    <property type="protein sequence ID" value="GGL10672.1"/>
    <property type="molecule type" value="Genomic_DNA"/>
</dbReference>
<dbReference type="InterPro" id="IPR035940">
    <property type="entry name" value="CAP_sf"/>
</dbReference>
<dbReference type="Proteomes" id="UP000656042">
    <property type="component" value="Unassembled WGS sequence"/>
</dbReference>
<feature type="region of interest" description="Disordered" evidence="1">
    <location>
        <begin position="69"/>
        <end position="154"/>
    </location>
</feature>
<accession>A0A8J3C529</accession>
<keyword evidence="4" id="KW-1185">Reference proteome</keyword>
<dbReference type="AlphaFoldDB" id="A0A8J3C529"/>
<evidence type="ECO:0000313" key="3">
    <source>
        <dbReference type="EMBL" id="GGL10672.1"/>
    </source>
</evidence>
<reference evidence="3" key="1">
    <citation type="journal article" date="2014" name="Int. J. Syst. Evol. Microbiol.">
        <title>Complete genome sequence of Corynebacterium casei LMG S-19264T (=DSM 44701T), isolated from a smear-ripened cheese.</title>
        <authorList>
            <consortium name="US DOE Joint Genome Institute (JGI-PGF)"/>
            <person name="Walter F."/>
            <person name="Albersmeier A."/>
            <person name="Kalinowski J."/>
            <person name="Ruckert C."/>
        </authorList>
    </citation>
    <scope>NUCLEOTIDE SEQUENCE</scope>
    <source>
        <strain evidence="3">CGMCC 4.7299</strain>
    </source>
</reference>
<protein>
    <recommendedName>
        <fullName evidence="2">SCP domain-containing protein</fullName>
    </recommendedName>
</protein>
<dbReference type="PANTHER" id="PTHR31157">
    <property type="entry name" value="SCP DOMAIN-CONTAINING PROTEIN"/>
    <property type="match status" value="1"/>
</dbReference>
<evidence type="ECO:0000259" key="2">
    <source>
        <dbReference type="Pfam" id="PF00188"/>
    </source>
</evidence>
<dbReference type="PANTHER" id="PTHR31157:SF1">
    <property type="entry name" value="SCP DOMAIN-CONTAINING PROTEIN"/>
    <property type="match status" value="1"/>
</dbReference>
<dbReference type="SUPFAM" id="SSF55797">
    <property type="entry name" value="PR-1-like"/>
    <property type="match status" value="1"/>
</dbReference>